<dbReference type="AlphaFoldDB" id="A0A2B7WIV5"/>
<organism evidence="2 3">
    <name type="scientific">Blastomyces parvus</name>
    <dbReference type="NCBI Taxonomy" id="2060905"/>
    <lineage>
        <taxon>Eukaryota</taxon>
        <taxon>Fungi</taxon>
        <taxon>Dikarya</taxon>
        <taxon>Ascomycota</taxon>
        <taxon>Pezizomycotina</taxon>
        <taxon>Eurotiomycetes</taxon>
        <taxon>Eurotiomycetidae</taxon>
        <taxon>Onygenales</taxon>
        <taxon>Ajellomycetaceae</taxon>
        <taxon>Blastomyces</taxon>
    </lineage>
</organism>
<evidence type="ECO:0000313" key="3">
    <source>
        <dbReference type="Proteomes" id="UP000224080"/>
    </source>
</evidence>
<accession>A0A2B7WIV5</accession>
<evidence type="ECO:0000313" key="2">
    <source>
        <dbReference type="EMBL" id="PGG96675.1"/>
    </source>
</evidence>
<name>A0A2B7WIV5_9EURO</name>
<evidence type="ECO:0000256" key="1">
    <source>
        <dbReference type="SAM" id="MobiDB-lite"/>
    </source>
</evidence>
<gene>
    <name evidence="2" type="ORF">GX51_07715</name>
</gene>
<proteinExistence type="predicted"/>
<comment type="caution">
    <text evidence="2">The sequence shown here is derived from an EMBL/GenBank/DDBJ whole genome shotgun (WGS) entry which is preliminary data.</text>
</comment>
<dbReference type="STRING" id="2060905.A0A2B7WIV5"/>
<keyword evidence="3" id="KW-1185">Reference proteome</keyword>
<feature type="region of interest" description="Disordered" evidence="1">
    <location>
        <begin position="431"/>
        <end position="480"/>
    </location>
</feature>
<feature type="region of interest" description="Disordered" evidence="1">
    <location>
        <begin position="305"/>
        <end position="342"/>
    </location>
</feature>
<sequence>MSPAQTKEQDEQRKEIIALARGFDTLIDTIQKLAWQERELWNKLQFAHNEYLKLAAQLPSRSATETEIAEKISPVPFQKSNGDTTTDHTGWIYDVQKAGYITTLELDVIAEGLEAYRTLADRRITRDEYHQNNNTCLVAADAKVRSSLEHDFTVKGRQGNLRCPFAIPNGNGTAPKLANQSSDTCAQDLDPIKAESLQDTRSSSVQDAAPRCPIRYLDDHSPEEVAKYFQEHKHEIPRSHTICIQRYQRDSKSVRQLDEKYGDMVNMIKGLGLYHQPYLPSTQAPGRPGETASVSIGRVEKWAEDVGSKAPETEVMPASRAGADQPEGMKENDDEEQRSNYFSRSLRDVRVGESPSRPWGIHVPITHQNVVPSPILSPAGPIVDAGVPGSTQLEHYGKDGLEQSSVSTPLPEKLRSSPAAGRCPFQALVDKDAQPPTSVPGSAAADVQTEESSRAIPPDNIAPPPDDDERQLTPPSTVQPKMVFHGPVFFGYSAEQAATLLQQLSHSTGLK</sequence>
<dbReference type="EMBL" id="PDNC01000167">
    <property type="protein sequence ID" value="PGG96675.1"/>
    <property type="molecule type" value="Genomic_DNA"/>
</dbReference>
<dbReference type="Proteomes" id="UP000224080">
    <property type="component" value="Unassembled WGS sequence"/>
</dbReference>
<protein>
    <submittedName>
        <fullName evidence="2">Uncharacterized protein</fullName>
    </submittedName>
</protein>
<dbReference type="OrthoDB" id="5343576at2759"/>
<reference evidence="2 3" key="1">
    <citation type="submission" date="2017-10" db="EMBL/GenBank/DDBJ databases">
        <title>Comparative genomics in systemic dimorphic fungi from Ajellomycetaceae.</title>
        <authorList>
            <person name="Munoz J.F."/>
            <person name="Mcewen J.G."/>
            <person name="Clay O.K."/>
            <person name="Cuomo C.A."/>
        </authorList>
    </citation>
    <scope>NUCLEOTIDE SEQUENCE [LARGE SCALE GENOMIC DNA]</scope>
    <source>
        <strain evidence="2 3">UAMH130</strain>
    </source>
</reference>